<dbReference type="OrthoDB" id="9798632at2"/>
<dbReference type="STRING" id="1547922.ISF6_4998"/>
<dbReference type="Gene3D" id="3.40.50.720">
    <property type="entry name" value="NAD(P)-binding Rossmann-like Domain"/>
    <property type="match status" value="1"/>
</dbReference>
<proteinExistence type="predicted"/>
<dbReference type="EC" id="1.1.1.-" evidence="2"/>
<reference evidence="3" key="1">
    <citation type="submission" date="2015-07" db="EMBL/GenBank/DDBJ databases">
        <title>Discovery of a poly(ethylene terephthalate assimilation.</title>
        <authorList>
            <person name="Yoshida S."/>
            <person name="Hiraga K."/>
            <person name="Takehana T."/>
            <person name="Taniguchi I."/>
            <person name="Yamaji H."/>
            <person name="Maeda Y."/>
            <person name="Toyohara K."/>
            <person name="Miyamoto K."/>
            <person name="Kimura Y."/>
            <person name="Oda K."/>
        </authorList>
    </citation>
    <scope>NUCLEOTIDE SEQUENCE [LARGE SCALE GENOMIC DNA]</scope>
    <source>
        <strain evidence="3">NBRC 110686 / TISTR 2288 / 201-F6</strain>
    </source>
</reference>
<gene>
    <name evidence="2" type="ORF">ISF6_4998</name>
</gene>
<dbReference type="RefSeq" id="WP_054022404.1">
    <property type="nucleotide sequence ID" value="NZ_BBYR01000079.1"/>
</dbReference>
<dbReference type="AlphaFoldDB" id="A0A0K8P8M1"/>
<dbReference type="EMBL" id="BBYR01000079">
    <property type="protein sequence ID" value="GAP38540.1"/>
    <property type="molecule type" value="Genomic_DNA"/>
</dbReference>
<evidence type="ECO:0000313" key="2">
    <source>
        <dbReference type="EMBL" id="GAP38540.1"/>
    </source>
</evidence>
<dbReference type="PANTHER" id="PTHR14097:SF7">
    <property type="entry name" value="OXIDOREDUCTASE HTATIP2"/>
    <property type="match status" value="1"/>
</dbReference>
<name>A0A0K8P8M1_PISS1</name>
<comment type="caution">
    <text evidence="2">The sequence shown here is derived from an EMBL/GenBank/DDBJ whole genome shotgun (WGS) entry which is preliminary data.</text>
</comment>
<feature type="domain" description="NAD(P)-binding" evidence="1">
    <location>
        <begin position="8"/>
        <end position="153"/>
    </location>
</feature>
<dbReference type="PANTHER" id="PTHR14097">
    <property type="entry name" value="OXIDOREDUCTASE HTATIP2"/>
    <property type="match status" value="1"/>
</dbReference>
<keyword evidence="3" id="KW-1185">Reference proteome</keyword>
<dbReference type="Pfam" id="PF13460">
    <property type="entry name" value="NAD_binding_10"/>
    <property type="match status" value="1"/>
</dbReference>
<organism evidence="2 3">
    <name type="scientific">Piscinibacter sakaiensis</name>
    <name type="common">Ideonella sakaiensis</name>
    <dbReference type="NCBI Taxonomy" id="1547922"/>
    <lineage>
        <taxon>Bacteria</taxon>
        <taxon>Pseudomonadati</taxon>
        <taxon>Pseudomonadota</taxon>
        <taxon>Betaproteobacteria</taxon>
        <taxon>Burkholderiales</taxon>
        <taxon>Sphaerotilaceae</taxon>
        <taxon>Piscinibacter</taxon>
    </lineage>
</organism>
<dbReference type="SUPFAM" id="SSF51735">
    <property type="entry name" value="NAD(P)-binding Rossmann-fold domains"/>
    <property type="match status" value="1"/>
</dbReference>
<dbReference type="Proteomes" id="UP000037660">
    <property type="component" value="Unassembled WGS sequence"/>
</dbReference>
<sequence>MTRLLILGATGQVGRHLLRLALADAAVTAVAAPTRRPLPAHPRLLNPTVDYRALPSDAPWWAADAAVCALGTTLRQAGSREAFREVDHDHVLAAARLARAAGTPAFLLTSSMGADPRSRSFYLRVKGETEADLRALGFASLTIVRPGLMDPGTERHDSRPAESLALRVMRIADPLLPRRWRTVRTEQVAAVLLAQALARPAGERVIESEGLGRG</sequence>
<dbReference type="InterPro" id="IPR036291">
    <property type="entry name" value="NAD(P)-bd_dom_sf"/>
</dbReference>
<protein>
    <submittedName>
        <fullName evidence="2">Oxidoreductase</fullName>
        <ecNumber evidence="2">1.1.1.-</ecNumber>
    </submittedName>
</protein>
<accession>A0A0K8P8M1</accession>
<evidence type="ECO:0000313" key="3">
    <source>
        <dbReference type="Proteomes" id="UP000037660"/>
    </source>
</evidence>
<dbReference type="InterPro" id="IPR016040">
    <property type="entry name" value="NAD(P)-bd_dom"/>
</dbReference>
<evidence type="ECO:0000259" key="1">
    <source>
        <dbReference type="Pfam" id="PF13460"/>
    </source>
</evidence>
<dbReference type="GO" id="GO:0016491">
    <property type="term" value="F:oxidoreductase activity"/>
    <property type="evidence" value="ECO:0007669"/>
    <property type="project" value="UniProtKB-KW"/>
</dbReference>
<keyword evidence="2" id="KW-0560">Oxidoreductase</keyword>
<reference evidence="2 3" key="2">
    <citation type="journal article" date="2016" name="Science">
        <title>A bacterium that degrades and assimilates poly(ethylene terephthalate).</title>
        <authorList>
            <person name="Yoshida S."/>
            <person name="Hiraga K."/>
            <person name="Takehana T."/>
            <person name="Taniguchi I."/>
            <person name="Yamaji H."/>
            <person name="Maeda Y."/>
            <person name="Toyohara K."/>
            <person name="Miyamoto K."/>
            <person name="Kimura Y."/>
            <person name="Oda K."/>
        </authorList>
    </citation>
    <scope>NUCLEOTIDE SEQUENCE [LARGE SCALE GENOMIC DNA]</scope>
    <source>
        <strain evidence="3">NBRC 110686 / TISTR 2288 / 201-F6</strain>
    </source>
</reference>